<dbReference type="OrthoDB" id="407198at2759"/>
<comment type="caution">
    <text evidence="1">The sequence shown here is derived from an EMBL/GenBank/DDBJ whole genome shotgun (WGS) entry which is preliminary data.</text>
</comment>
<organism evidence="1 2">
    <name type="scientific">Erysiphe pulchra</name>
    <dbReference type="NCBI Taxonomy" id="225359"/>
    <lineage>
        <taxon>Eukaryota</taxon>
        <taxon>Fungi</taxon>
        <taxon>Dikarya</taxon>
        <taxon>Ascomycota</taxon>
        <taxon>Pezizomycotina</taxon>
        <taxon>Leotiomycetes</taxon>
        <taxon>Erysiphales</taxon>
        <taxon>Erysiphaceae</taxon>
        <taxon>Erysiphe</taxon>
    </lineage>
</organism>
<reference evidence="1 2" key="1">
    <citation type="submission" date="2017-10" db="EMBL/GenBank/DDBJ databases">
        <title>Development of genomic resources for the powdery mildew, Erysiphe pulchra.</title>
        <authorList>
            <person name="Wadl P.A."/>
            <person name="Mack B.M."/>
            <person name="Moore G."/>
            <person name="Beltz S.B."/>
        </authorList>
    </citation>
    <scope>NUCLEOTIDE SEQUENCE [LARGE SCALE GENOMIC DNA]</scope>
    <source>
        <strain evidence="1">Cflorida</strain>
    </source>
</reference>
<accession>A0A2S4PIR9</accession>
<dbReference type="EMBL" id="PEDP01005751">
    <property type="protein sequence ID" value="POS81942.1"/>
    <property type="molecule type" value="Genomic_DNA"/>
</dbReference>
<protein>
    <submittedName>
        <fullName evidence="1">Uncharacterized protein</fullName>
    </submittedName>
</protein>
<dbReference type="InterPro" id="IPR012337">
    <property type="entry name" value="RNaseH-like_sf"/>
</dbReference>
<dbReference type="SUPFAM" id="SSF53098">
    <property type="entry name" value="Ribonuclease H-like"/>
    <property type="match status" value="1"/>
</dbReference>
<feature type="non-terminal residue" evidence="1">
    <location>
        <position position="156"/>
    </location>
</feature>
<keyword evidence="2" id="KW-1185">Reference proteome</keyword>
<evidence type="ECO:0000313" key="1">
    <source>
        <dbReference type="EMBL" id="POS81942.1"/>
    </source>
</evidence>
<dbReference type="GO" id="GO:0003676">
    <property type="term" value="F:nucleic acid binding"/>
    <property type="evidence" value="ECO:0007669"/>
    <property type="project" value="InterPro"/>
</dbReference>
<proteinExistence type="predicted"/>
<name>A0A2S4PIR9_9PEZI</name>
<sequence length="156" mass="17959">MIKTAVDIGKGRIPLTSQVQALRIRQFQKDWLLRRRLPHVVLGMVAFEWISGHSKNLGNDEADGLAKLGSKLPAPSSHGYTYAASKEIARTLITKHYEDWWKKHAPLRYKRLGIAFRSNPRELILVRNTLSKLIAARSGHGDFKQYHIRFHHHSFD</sequence>
<evidence type="ECO:0000313" key="2">
    <source>
        <dbReference type="Proteomes" id="UP000237438"/>
    </source>
</evidence>
<gene>
    <name evidence="1" type="ORF">EPUL_006656</name>
</gene>
<dbReference type="Proteomes" id="UP000237438">
    <property type="component" value="Unassembled WGS sequence"/>
</dbReference>
<dbReference type="Gene3D" id="3.30.420.10">
    <property type="entry name" value="Ribonuclease H-like superfamily/Ribonuclease H"/>
    <property type="match status" value="1"/>
</dbReference>
<dbReference type="InterPro" id="IPR036397">
    <property type="entry name" value="RNaseH_sf"/>
</dbReference>
<dbReference type="AlphaFoldDB" id="A0A2S4PIR9"/>
<dbReference type="STRING" id="225359.A0A2S4PIR9"/>